<dbReference type="PANTHER" id="PTHR35711">
    <property type="entry name" value="EXPRESSED PROTEIN"/>
    <property type="match status" value="1"/>
</dbReference>
<name>A0A9C7F7V9_9VIRU</name>
<feature type="compositionally biased region" description="Low complexity" evidence="1">
    <location>
        <begin position="1149"/>
        <end position="1167"/>
    </location>
</feature>
<feature type="compositionally biased region" description="Acidic residues" evidence="1">
    <location>
        <begin position="597"/>
        <end position="616"/>
    </location>
</feature>
<feature type="compositionally biased region" description="Basic residues" evidence="1">
    <location>
        <begin position="539"/>
        <end position="555"/>
    </location>
</feature>
<feature type="region of interest" description="Disordered" evidence="1">
    <location>
        <begin position="769"/>
        <end position="788"/>
    </location>
</feature>
<dbReference type="PANTHER" id="PTHR35711:SF1">
    <property type="entry name" value="ECTODERMAL, ISOFORM F"/>
    <property type="match status" value="1"/>
</dbReference>
<feature type="compositionally biased region" description="Basic and acidic residues" evidence="1">
    <location>
        <begin position="779"/>
        <end position="788"/>
    </location>
</feature>
<accession>A0A9C7F7V9</accession>
<evidence type="ECO:0000313" key="2">
    <source>
        <dbReference type="EMBL" id="BDT62383.1"/>
    </source>
</evidence>
<organism evidence="2">
    <name type="scientific">Melicertus latisulcatus majanivirus</name>
    <dbReference type="NCBI Taxonomy" id="2984277"/>
    <lineage>
        <taxon>Viruses</taxon>
        <taxon>Viruses incertae sedis</taxon>
        <taxon>Naldaviricetes</taxon>
        <taxon>Nimaviridae</taxon>
    </lineage>
</organism>
<protein>
    <submittedName>
        <fullName evidence="2">Wsv037-like protein</fullName>
    </submittedName>
</protein>
<feature type="region of interest" description="Disordered" evidence="1">
    <location>
        <begin position="535"/>
        <end position="623"/>
    </location>
</feature>
<dbReference type="EMBL" id="LC738874">
    <property type="protein sequence ID" value="BDT62383.1"/>
    <property type="molecule type" value="Genomic_DNA"/>
</dbReference>
<proteinExistence type="predicted"/>
<feature type="compositionally biased region" description="Low complexity" evidence="1">
    <location>
        <begin position="1183"/>
        <end position="1194"/>
    </location>
</feature>
<feature type="region of interest" description="Disordered" evidence="1">
    <location>
        <begin position="1137"/>
        <end position="1200"/>
    </location>
</feature>
<feature type="compositionally biased region" description="Basic residues" evidence="1">
    <location>
        <begin position="566"/>
        <end position="581"/>
    </location>
</feature>
<evidence type="ECO:0000256" key="1">
    <source>
        <dbReference type="SAM" id="MobiDB-lite"/>
    </source>
</evidence>
<sequence length="1296" mass="148933">MEKFLSDSIQGVDVLSSFKIKTFKHENNTLLIALRDFTKTIPGVSSEIFLVRGGGPSSRERMILSMDVLDVLQDYTNSVSTVAPVSWQVFNNPDLHTYLIRRLTECNLFNKNYFSNDPLPGIGELVSFKYRGGIPQNIIFPIGASTVNWLCCVKSSRRMGEILIKRPLKISDANYSRNIRLVKKQLVNKDKNITEDDIRRLRFWRYFYFIEDATERGGMMHHNPFAMSHVSFDINITKASPVNEHDFSLAFTGDCFSRESIILSDIVCGGRTSNFFPLLQAILQYKYCKNDNLKNDDTINNGYWTDVWKRTITKSGYRLQSGDMNDPMERLKHIIRSSDCIHTDKKNAVIEYLSTVLHFSQREILNNITISSLAIKEEVEEFLLVMAIKQEWVLLYSILQQIQFNILHFIGYHAHRILIFKLFVPILIAVLYTNGSLSQTVVHAAVSLKLNKRQAGYFTLSNVLNRSMVYTNPIDTTRHFSQFDQNDPEGFVSSTLSVPLVTDVANMLNGLSSKMEHMDFLQKYGMSILKSKIIEHTKEKKKNSDRKTPKKKTKNNKSNNNTDRQKKNKTNKKQTPIKKQKLSNNNHNPIYDIGGNVDDDDDDYYDDDDDNDDDNDNNNNINNNIINNNDTIMRKASTSIASFVDYDPGEGCSTWNESDRIIQRKKNQNINTDNNLTKRSLFNEQGQSDRNQDDNISCITLSNEQEDVNHEKIQAILKRPSKRKDFDNNNMPFITLKVILNLIEECFGIKKGTIITSIHANVRDFSKKHTVSGNTSNSYEEHREDGERAPRDFNIRKEIQERFLELIMDSPGSRKSANMISTERHLHNEHLLEALQLNPLFRAVEGASDPLERVIILWNINKYINMMMIGLITVDLASLIDQRKGARKALRRGTVMKQDEFNYREAGNAPGEMRDMIVPHCISKLTCISGKNYKNQTCHHFFCRSLKTLFISFDPDKATETFIDKASQNTLLRLRNFCRKKGNVSMQDWNEQVFKPIASGNGWVSENNNNKEEEEENYHSFINMRQPKDFFWLLKRIIIERELLACKLSKDDVKDESNKMRPMGFYREPYFPIHSGENNNEEEEEENEIQVNNFRLESQSIEKYQQRTLSPTVASSFDILTNALENMNGVEENDTVTVEQTSKGHGDGYPPSMSPLSLSYTSPTNTSRDIRQNTPNIFDEHNITNSSFSNNNNNDNDRNDDINFQNITNTLSFTPFRNTSPDIFQNIVTTTTDVCDDNSINTIVEDIDGDHQNVNLLNNHLLDNTTTTSTTVTTVTTTTTPSKNNIKPSMDIMIHL</sequence>
<reference evidence="2" key="1">
    <citation type="submission" date="2022-10" db="EMBL/GenBank/DDBJ databases">
        <title>Genome sequences of endogenous nimaviruses in decapod crustaceans.</title>
        <authorList>
            <person name="Kawato S."/>
            <person name="Nozaki R."/>
            <person name="Kondo H."/>
            <person name="Hirono I."/>
        </authorList>
    </citation>
    <scope>NUCLEOTIDE SEQUENCE</scope>
    <source>
        <strain evidence="2">Okinawa2016</strain>
    </source>
</reference>